<gene>
    <name evidence="2" type="ORF">M409DRAFT_63606</name>
</gene>
<dbReference type="GeneID" id="54568947"/>
<dbReference type="GO" id="GO:0002100">
    <property type="term" value="P:tRNA wobble adenosine to inosine editing"/>
    <property type="evidence" value="ECO:0007669"/>
    <property type="project" value="InterPro"/>
</dbReference>
<dbReference type="OrthoDB" id="10268011at2759"/>
<evidence type="ECO:0000313" key="3">
    <source>
        <dbReference type="Proteomes" id="UP000799537"/>
    </source>
</evidence>
<feature type="domain" description="A to I editase" evidence="1">
    <location>
        <begin position="58"/>
        <end position="240"/>
    </location>
</feature>
<name>A0A6A6CYK4_ZASCE</name>
<organism evidence="2 3">
    <name type="scientific">Zasmidium cellare ATCC 36951</name>
    <dbReference type="NCBI Taxonomy" id="1080233"/>
    <lineage>
        <taxon>Eukaryota</taxon>
        <taxon>Fungi</taxon>
        <taxon>Dikarya</taxon>
        <taxon>Ascomycota</taxon>
        <taxon>Pezizomycotina</taxon>
        <taxon>Dothideomycetes</taxon>
        <taxon>Dothideomycetidae</taxon>
        <taxon>Mycosphaerellales</taxon>
        <taxon>Mycosphaerellaceae</taxon>
        <taxon>Zasmidium</taxon>
    </lineage>
</organism>
<dbReference type="SMART" id="SM00552">
    <property type="entry name" value="ADEAMc"/>
    <property type="match status" value="1"/>
</dbReference>
<dbReference type="InterPro" id="IPR042935">
    <property type="entry name" value="Tad1"/>
</dbReference>
<dbReference type="AlphaFoldDB" id="A0A6A6CYK4"/>
<dbReference type="Proteomes" id="UP000799537">
    <property type="component" value="Unassembled WGS sequence"/>
</dbReference>
<dbReference type="PROSITE" id="PS50141">
    <property type="entry name" value="A_DEAMIN_EDITASE"/>
    <property type="match status" value="1"/>
</dbReference>
<keyword evidence="3" id="KW-1185">Reference proteome</keyword>
<evidence type="ECO:0000313" key="2">
    <source>
        <dbReference type="EMBL" id="KAF2171248.1"/>
    </source>
</evidence>
<dbReference type="GO" id="GO:0003723">
    <property type="term" value="F:RNA binding"/>
    <property type="evidence" value="ECO:0007669"/>
    <property type="project" value="InterPro"/>
</dbReference>
<dbReference type="PANTHER" id="PTHR47803:SF1">
    <property type="entry name" value="TRNA-SPECIFIC ADENOSINE DEAMINASE 1"/>
    <property type="match status" value="1"/>
</dbReference>
<evidence type="ECO:0000259" key="1">
    <source>
        <dbReference type="PROSITE" id="PS50141"/>
    </source>
</evidence>
<dbReference type="GO" id="GO:0043829">
    <property type="term" value="F:tRNA-specific adenosine-37 deaminase activity"/>
    <property type="evidence" value="ECO:0007669"/>
    <property type="project" value="TreeGrafter"/>
</dbReference>
<protein>
    <recommendedName>
        <fullName evidence="1">A to I editase domain-containing protein</fullName>
    </recommendedName>
</protein>
<dbReference type="PANTHER" id="PTHR47803">
    <property type="entry name" value="TRNA-SPECIFIC ADENOSINE DEAMINASE 1"/>
    <property type="match status" value="1"/>
</dbReference>
<sequence>MTNLPHPDEITDCVLKTFNTLPAKFKPRRLADGRREWVPLAGIVLSRDHDPSSLTCVSLATGMKCLPREKVPLAKGSILHDWHAEVLCLRGFNRWLVDECAELAARGKSGGDSEWLAWNHDTGEGRPPFSLHENVRLYMYCTQAPCGDASMELTISAQQDSTPWSSAPAPSSSSDTSMLGRGHFDQLGIVRRKPSRPDAPVCWSKSCSDKLTLKQCLGLLCGLTGLLVQPCWLEVLVLPEGEVVPEAVGRCFGGEGRMKNLDGWGGGEGGFKFRPFVVETTRREFEFEKEEAAVPSNLSALWMPRRKEVLINGVLQGRKQMDPKGASCVSRRRLWEGVLEVAGGLDLESLKGELERERYGDVKDSWILEERRRAKRFVKERALRGWKRNDGDEDWGLETGP</sequence>
<accession>A0A6A6CYK4</accession>
<proteinExistence type="predicted"/>
<reference evidence="2" key="1">
    <citation type="journal article" date="2020" name="Stud. Mycol.">
        <title>101 Dothideomycetes genomes: a test case for predicting lifestyles and emergence of pathogens.</title>
        <authorList>
            <person name="Haridas S."/>
            <person name="Albert R."/>
            <person name="Binder M."/>
            <person name="Bloem J."/>
            <person name="Labutti K."/>
            <person name="Salamov A."/>
            <person name="Andreopoulos B."/>
            <person name="Baker S."/>
            <person name="Barry K."/>
            <person name="Bills G."/>
            <person name="Bluhm B."/>
            <person name="Cannon C."/>
            <person name="Castanera R."/>
            <person name="Culley D."/>
            <person name="Daum C."/>
            <person name="Ezra D."/>
            <person name="Gonzalez J."/>
            <person name="Henrissat B."/>
            <person name="Kuo A."/>
            <person name="Liang C."/>
            <person name="Lipzen A."/>
            <person name="Lutzoni F."/>
            <person name="Magnuson J."/>
            <person name="Mondo S."/>
            <person name="Nolan M."/>
            <person name="Ohm R."/>
            <person name="Pangilinan J."/>
            <person name="Park H.-J."/>
            <person name="Ramirez L."/>
            <person name="Alfaro M."/>
            <person name="Sun H."/>
            <person name="Tritt A."/>
            <person name="Yoshinaga Y."/>
            <person name="Zwiers L.-H."/>
            <person name="Turgeon B."/>
            <person name="Goodwin S."/>
            <person name="Spatafora J."/>
            <person name="Crous P."/>
            <person name="Grigoriev I."/>
        </authorList>
    </citation>
    <scope>NUCLEOTIDE SEQUENCE</scope>
    <source>
        <strain evidence="2">ATCC 36951</strain>
    </source>
</reference>
<dbReference type="RefSeq" id="XP_033672137.1">
    <property type="nucleotide sequence ID" value="XM_033815675.1"/>
</dbReference>
<dbReference type="InterPro" id="IPR002466">
    <property type="entry name" value="A_deamin"/>
</dbReference>
<dbReference type="Pfam" id="PF02137">
    <property type="entry name" value="A_deamin"/>
    <property type="match status" value="1"/>
</dbReference>
<dbReference type="EMBL" id="ML993583">
    <property type="protein sequence ID" value="KAF2171248.1"/>
    <property type="molecule type" value="Genomic_DNA"/>
</dbReference>